<gene>
    <name evidence="5" type="ORF">ACFO8L_31345</name>
</gene>
<reference evidence="6" key="1">
    <citation type="journal article" date="2019" name="Int. J. Syst. Evol. Microbiol.">
        <title>The Global Catalogue of Microorganisms (GCM) 10K type strain sequencing project: providing services to taxonomists for standard genome sequencing and annotation.</title>
        <authorList>
            <consortium name="The Broad Institute Genomics Platform"/>
            <consortium name="The Broad Institute Genome Sequencing Center for Infectious Disease"/>
            <person name="Wu L."/>
            <person name="Ma J."/>
        </authorList>
    </citation>
    <scope>NUCLEOTIDE SEQUENCE [LARGE SCALE GENOMIC DNA]</scope>
    <source>
        <strain evidence="6">CCUG 49560</strain>
    </source>
</reference>
<dbReference type="InterPro" id="IPR002938">
    <property type="entry name" value="FAD-bd"/>
</dbReference>
<dbReference type="InterPro" id="IPR036188">
    <property type="entry name" value="FAD/NAD-bd_sf"/>
</dbReference>
<keyword evidence="6" id="KW-1185">Reference proteome</keyword>
<evidence type="ECO:0000313" key="6">
    <source>
        <dbReference type="Proteomes" id="UP001595891"/>
    </source>
</evidence>
<dbReference type="RefSeq" id="WP_262846468.1">
    <property type="nucleotide sequence ID" value="NZ_JANZYP010000047.1"/>
</dbReference>
<evidence type="ECO:0000259" key="4">
    <source>
        <dbReference type="Pfam" id="PF01494"/>
    </source>
</evidence>
<dbReference type="Proteomes" id="UP001595891">
    <property type="component" value="Unassembled WGS sequence"/>
</dbReference>
<sequence length="431" mass="46627">MRVLVVGAGVAGLAAARGLIRSGHEVEVYERAPGLRTVGGSVTLWSGSTGILRDLDVDLTGVGRRIDAMESRSSGGRLLVTVDVAAVARRYGTPNVHLPRQRLVERLSDGLPDGVLRFGHTCAHVDHERGEITFADGSTARGDVIVGADGRSSVVRDHLWGADPGRLTEWVTWQGFVRGPLDLVSSHRVVMMIGREGLCGLIPAGEGQLLWWFDHRTDHRAPLPTSPVEALTERFGHWAAPVPEVLASIGQIDRFTHHRHRVPKIWGRGRTTLAGDAAHSMPPTMAQGANQALEDGWTLTRELTAPGLLLTDLGRAPDGPGPALDDPSPALDRPDQVLDGPGLALDGPGQVLDGPGSVTERLRRYERIRSRQSARAANLAATESTNKYRPQFLTRLLPDTLVTTGYTTWLRHVSNYLSTTDLPNGKPAHLR</sequence>
<proteinExistence type="predicted"/>
<dbReference type="InterPro" id="IPR050493">
    <property type="entry name" value="FAD-dep_Monooxygenase_BioMet"/>
</dbReference>
<evidence type="ECO:0000256" key="1">
    <source>
        <dbReference type="ARBA" id="ARBA00023002"/>
    </source>
</evidence>
<accession>A0ABV9EMB9</accession>
<protein>
    <submittedName>
        <fullName evidence="5">FAD-dependent oxidoreductase</fullName>
    </submittedName>
</protein>
<keyword evidence="2" id="KW-0503">Monooxygenase</keyword>
<feature type="region of interest" description="Disordered" evidence="3">
    <location>
        <begin position="313"/>
        <end position="334"/>
    </location>
</feature>
<evidence type="ECO:0000313" key="5">
    <source>
        <dbReference type="EMBL" id="MFC4590628.1"/>
    </source>
</evidence>
<dbReference type="PANTHER" id="PTHR13789:SF309">
    <property type="entry name" value="PUTATIVE (AFU_ORTHOLOGUE AFUA_6G14510)-RELATED"/>
    <property type="match status" value="1"/>
</dbReference>
<dbReference type="SUPFAM" id="SSF51905">
    <property type="entry name" value="FAD/NAD(P)-binding domain"/>
    <property type="match status" value="1"/>
</dbReference>
<keyword evidence="1" id="KW-0560">Oxidoreductase</keyword>
<evidence type="ECO:0000256" key="2">
    <source>
        <dbReference type="ARBA" id="ARBA00023033"/>
    </source>
</evidence>
<evidence type="ECO:0000256" key="3">
    <source>
        <dbReference type="SAM" id="MobiDB-lite"/>
    </source>
</evidence>
<dbReference type="PRINTS" id="PR00420">
    <property type="entry name" value="RNGMNOXGNASE"/>
</dbReference>
<organism evidence="5 6">
    <name type="scientific">Sphaerisporangium corydalis</name>
    <dbReference type="NCBI Taxonomy" id="1441875"/>
    <lineage>
        <taxon>Bacteria</taxon>
        <taxon>Bacillati</taxon>
        <taxon>Actinomycetota</taxon>
        <taxon>Actinomycetes</taxon>
        <taxon>Streptosporangiales</taxon>
        <taxon>Streptosporangiaceae</taxon>
        <taxon>Sphaerisporangium</taxon>
    </lineage>
</organism>
<comment type="caution">
    <text evidence="5">The sequence shown here is derived from an EMBL/GenBank/DDBJ whole genome shotgun (WGS) entry which is preliminary data.</text>
</comment>
<dbReference type="EMBL" id="JBHSFN010000024">
    <property type="protein sequence ID" value="MFC4590628.1"/>
    <property type="molecule type" value="Genomic_DNA"/>
</dbReference>
<feature type="domain" description="FAD-binding" evidence="4">
    <location>
        <begin position="2"/>
        <end position="305"/>
    </location>
</feature>
<dbReference type="Pfam" id="PF01494">
    <property type="entry name" value="FAD_binding_3"/>
    <property type="match status" value="1"/>
</dbReference>
<name>A0ABV9EMB9_9ACTN</name>
<feature type="compositionally biased region" description="Low complexity" evidence="3">
    <location>
        <begin position="313"/>
        <end position="331"/>
    </location>
</feature>
<dbReference type="PANTHER" id="PTHR13789">
    <property type="entry name" value="MONOOXYGENASE"/>
    <property type="match status" value="1"/>
</dbReference>
<dbReference type="Gene3D" id="3.50.50.60">
    <property type="entry name" value="FAD/NAD(P)-binding domain"/>
    <property type="match status" value="1"/>
</dbReference>